<dbReference type="PANTHER" id="PTHR42736:SF1">
    <property type="entry name" value="PROTEIN-GLUTAMINE GAMMA-GLUTAMYLTRANSFERASE"/>
    <property type="match status" value="1"/>
</dbReference>
<evidence type="ECO:0000259" key="2">
    <source>
        <dbReference type="SMART" id="SM00460"/>
    </source>
</evidence>
<dbReference type="Proteomes" id="UP000237684">
    <property type="component" value="Unassembled WGS sequence"/>
</dbReference>
<organism evidence="3 4">
    <name type="scientific">Abditibacterium utsteinense</name>
    <dbReference type="NCBI Taxonomy" id="1960156"/>
    <lineage>
        <taxon>Bacteria</taxon>
        <taxon>Pseudomonadati</taxon>
        <taxon>Abditibacteriota</taxon>
        <taxon>Abditibacteriia</taxon>
        <taxon>Abditibacteriales</taxon>
        <taxon>Abditibacteriaceae</taxon>
        <taxon>Abditibacterium</taxon>
    </lineage>
</organism>
<feature type="domain" description="Transglutaminase-like" evidence="2">
    <location>
        <begin position="469"/>
        <end position="539"/>
    </location>
</feature>
<keyword evidence="4" id="KW-1185">Reference proteome</keyword>
<dbReference type="RefSeq" id="WP_105483065.1">
    <property type="nucleotide sequence ID" value="NZ_NIGF01000004.1"/>
</dbReference>
<dbReference type="InParanoid" id="A0A2S8SV67"/>
<feature type="transmembrane region" description="Helical" evidence="1">
    <location>
        <begin position="571"/>
        <end position="593"/>
    </location>
</feature>
<evidence type="ECO:0000313" key="4">
    <source>
        <dbReference type="Proteomes" id="UP000237684"/>
    </source>
</evidence>
<feature type="transmembrane region" description="Helical" evidence="1">
    <location>
        <begin position="14"/>
        <end position="32"/>
    </location>
</feature>
<sequence>MAETSSHPPLRPPLSWPMVASVLVAFAALYLYLSTDSPFVLILPVLFLASLLLPYRFERDSGSIWGVRLLIYAAFAVLGRTPSGAPGYFVDAQAFTTAGLIAGSELVLQAFRTPPQGARYDPWIVSLSGVIFLIACNTFRTHIWFLAPLYVMFLLLSLADLRPRARANCAFSTTRRVLTILVTVALGAALHQTLWANRGSIMAVGARLISSNAVSDGGNDAGGTPQLSDSFGGNTSTARLFRIAGTLSDSHLRAATFDTYRNGTWGPPLSRRLPLDSALPNETREEMTAVVKGEVVSTGVDRPRTSADAKITVLRETGGVLFMPLNAWAILPENGQSFDWNRFQGPVTTVEPAPVSYYIINSKTQLFDAKNKRNYDFQTEQGPLCVSLNRPNELVPDVKNLLKLAQTRAQLTTVPPEIDPQVSRLARRVAKNGATPAEKAAMLVDYLFKTNKYSLTFERGAGEPISDFVLNKRAAHCQYFASSLVIMLRSVGIPARYVSGYYAHEAEAGGTTVVRGRDAHAWAEAYLQNIGWVALDATPAAGRADPAVKPLPVYQKWVEKMEDLFARVRAWFGQLTQLQIGGIVVLILVLWGLERARQTWVKSRRRSALPVPPPQLAPLARRFEKWIARRGVTLETNRPWSESVPPEMEEARDWVESYNRARFDEIGADEVRNLERELERLEK</sequence>
<evidence type="ECO:0000256" key="1">
    <source>
        <dbReference type="SAM" id="Phobius"/>
    </source>
</evidence>
<dbReference type="EMBL" id="NIGF01000004">
    <property type="protein sequence ID" value="PQV64698.1"/>
    <property type="molecule type" value="Genomic_DNA"/>
</dbReference>
<dbReference type="InterPro" id="IPR038765">
    <property type="entry name" value="Papain-like_cys_pep_sf"/>
</dbReference>
<dbReference type="InterPro" id="IPR002931">
    <property type="entry name" value="Transglutaminase-like"/>
</dbReference>
<keyword evidence="1" id="KW-0472">Membrane</keyword>
<dbReference type="SUPFAM" id="SSF54001">
    <property type="entry name" value="Cysteine proteinases"/>
    <property type="match status" value="1"/>
</dbReference>
<proteinExistence type="predicted"/>
<dbReference type="Pfam" id="PF01841">
    <property type="entry name" value="Transglut_core"/>
    <property type="match status" value="1"/>
</dbReference>
<dbReference type="SMART" id="SM00460">
    <property type="entry name" value="TGc"/>
    <property type="match status" value="1"/>
</dbReference>
<feature type="transmembrane region" description="Helical" evidence="1">
    <location>
        <begin position="177"/>
        <end position="195"/>
    </location>
</feature>
<evidence type="ECO:0000313" key="3">
    <source>
        <dbReference type="EMBL" id="PQV64698.1"/>
    </source>
</evidence>
<name>A0A2S8SV67_9BACT</name>
<gene>
    <name evidence="3" type="ORF">B1R32_104197</name>
</gene>
<keyword evidence="1" id="KW-1133">Transmembrane helix</keyword>
<dbReference type="InterPro" id="IPR052901">
    <property type="entry name" value="Bact_TGase-like"/>
</dbReference>
<reference evidence="3 4" key="1">
    <citation type="journal article" date="2018" name="Syst. Appl. Microbiol.">
        <title>Abditibacterium utsteinense sp. nov., the first cultivated member of candidate phylum FBP, isolated from ice-free Antarctic soil samples.</title>
        <authorList>
            <person name="Tahon G."/>
            <person name="Tytgat B."/>
            <person name="Lebbe L."/>
            <person name="Carlier A."/>
            <person name="Willems A."/>
        </authorList>
    </citation>
    <scope>NUCLEOTIDE SEQUENCE [LARGE SCALE GENOMIC DNA]</scope>
    <source>
        <strain evidence="3 4">LMG 29911</strain>
    </source>
</reference>
<accession>A0A2S8SV67</accession>
<keyword evidence="1" id="KW-0812">Transmembrane</keyword>
<protein>
    <submittedName>
        <fullName evidence="3">Transglutaminase-like superfamily protein</fullName>
    </submittedName>
</protein>
<dbReference type="AlphaFoldDB" id="A0A2S8SV67"/>
<dbReference type="PANTHER" id="PTHR42736">
    <property type="entry name" value="PROTEIN-GLUTAMINE GAMMA-GLUTAMYLTRANSFERASE"/>
    <property type="match status" value="1"/>
</dbReference>
<comment type="caution">
    <text evidence="3">The sequence shown here is derived from an EMBL/GenBank/DDBJ whole genome shotgun (WGS) entry which is preliminary data.</text>
</comment>
<feature type="transmembrane region" description="Helical" evidence="1">
    <location>
        <begin position="39"/>
        <end position="57"/>
    </location>
</feature>
<dbReference type="Gene3D" id="3.10.620.30">
    <property type="match status" value="1"/>
</dbReference>
<dbReference type="OrthoDB" id="9804872at2"/>
<feature type="transmembrane region" description="Helical" evidence="1">
    <location>
        <begin position="63"/>
        <end position="81"/>
    </location>
</feature>
<feature type="transmembrane region" description="Helical" evidence="1">
    <location>
        <begin position="123"/>
        <end position="156"/>
    </location>
</feature>